<dbReference type="PANTHER" id="PTHR10133:SF27">
    <property type="entry name" value="DNA POLYMERASE NU"/>
    <property type="match status" value="1"/>
</dbReference>
<dbReference type="GO" id="GO:0006261">
    <property type="term" value="P:DNA-templated DNA replication"/>
    <property type="evidence" value="ECO:0007669"/>
    <property type="project" value="InterPro"/>
</dbReference>
<evidence type="ECO:0000256" key="1">
    <source>
        <dbReference type="ARBA" id="ARBA00012417"/>
    </source>
</evidence>
<dbReference type="Gene3D" id="1.10.150.20">
    <property type="entry name" value="5' to 3' exonuclease, C-terminal subdomain"/>
    <property type="match status" value="1"/>
</dbReference>
<dbReference type="InterPro" id="IPR001098">
    <property type="entry name" value="DNA-dir_DNA_pol_A_palm_dom"/>
</dbReference>
<reference evidence="6 7" key="1">
    <citation type="submission" date="2017-10" db="EMBL/GenBank/DDBJ databases">
        <title>Sequencing the genomes of 1000 actinobacteria strains.</title>
        <authorList>
            <person name="Klenk H.-P."/>
        </authorList>
    </citation>
    <scope>NUCLEOTIDE SEQUENCE [LARGE SCALE GENOMIC DNA]</scope>
    <source>
        <strain evidence="6 7">DSM 21574</strain>
    </source>
</reference>
<dbReference type="EMBL" id="PDJH01000001">
    <property type="protein sequence ID" value="PFG36559.1"/>
    <property type="molecule type" value="Genomic_DNA"/>
</dbReference>
<feature type="region of interest" description="Disordered" evidence="4">
    <location>
        <begin position="419"/>
        <end position="450"/>
    </location>
</feature>
<proteinExistence type="predicted"/>
<dbReference type="GO" id="GO:0003887">
    <property type="term" value="F:DNA-directed DNA polymerase activity"/>
    <property type="evidence" value="ECO:0007669"/>
    <property type="project" value="UniProtKB-EC"/>
</dbReference>
<evidence type="ECO:0000313" key="7">
    <source>
        <dbReference type="Proteomes" id="UP000221394"/>
    </source>
</evidence>
<keyword evidence="2" id="KW-0235">DNA replication</keyword>
<evidence type="ECO:0000256" key="3">
    <source>
        <dbReference type="ARBA" id="ARBA00049244"/>
    </source>
</evidence>
<dbReference type="AlphaFoldDB" id="A0A2A9EEB5"/>
<dbReference type="GO" id="GO:0003677">
    <property type="term" value="F:DNA binding"/>
    <property type="evidence" value="ECO:0007669"/>
    <property type="project" value="InterPro"/>
</dbReference>
<evidence type="ECO:0000313" key="6">
    <source>
        <dbReference type="EMBL" id="PFG36559.1"/>
    </source>
</evidence>
<evidence type="ECO:0000256" key="2">
    <source>
        <dbReference type="ARBA" id="ARBA00022705"/>
    </source>
</evidence>
<keyword evidence="7" id="KW-1185">Reference proteome</keyword>
<comment type="caution">
    <text evidence="6">The sequence shown here is derived from an EMBL/GenBank/DDBJ whole genome shotgun (WGS) entry which is preliminary data.</text>
</comment>
<evidence type="ECO:0000256" key="4">
    <source>
        <dbReference type="SAM" id="MobiDB-lite"/>
    </source>
</evidence>
<dbReference type="Proteomes" id="UP000221394">
    <property type="component" value="Unassembled WGS sequence"/>
</dbReference>
<feature type="compositionally biased region" description="Basic and acidic residues" evidence="4">
    <location>
        <begin position="438"/>
        <end position="447"/>
    </location>
</feature>
<dbReference type="Gene3D" id="3.30.70.370">
    <property type="match status" value="1"/>
</dbReference>
<dbReference type="SMART" id="SM00482">
    <property type="entry name" value="POLAc"/>
    <property type="match status" value="1"/>
</dbReference>
<dbReference type="InterPro" id="IPR043502">
    <property type="entry name" value="DNA/RNA_pol_sf"/>
</dbReference>
<dbReference type="Pfam" id="PF00476">
    <property type="entry name" value="DNA_pol_A"/>
    <property type="match status" value="1"/>
</dbReference>
<dbReference type="CDD" id="cd06444">
    <property type="entry name" value="DNA_pol_A"/>
    <property type="match status" value="1"/>
</dbReference>
<protein>
    <recommendedName>
        <fullName evidence="1">DNA-directed DNA polymerase</fullName>
        <ecNumber evidence="1">2.7.7.7</ecNumber>
    </recommendedName>
</protein>
<evidence type="ECO:0000259" key="5">
    <source>
        <dbReference type="SMART" id="SM00482"/>
    </source>
</evidence>
<feature type="domain" description="DNA-directed DNA polymerase family A palm" evidence="5">
    <location>
        <begin position="309"/>
        <end position="518"/>
    </location>
</feature>
<comment type="catalytic activity">
    <reaction evidence="3">
        <text>DNA(n) + a 2'-deoxyribonucleoside 5'-triphosphate = DNA(n+1) + diphosphate</text>
        <dbReference type="Rhea" id="RHEA:22508"/>
        <dbReference type="Rhea" id="RHEA-COMP:17339"/>
        <dbReference type="Rhea" id="RHEA-COMP:17340"/>
        <dbReference type="ChEBI" id="CHEBI:33019"/>
        <dbReference type="ChEBI" id="CHEBI:61560"/>
        <dbReference type="ChEBI" id="CHEBI:173112"/>
        <dbReference type="EC" id="2.7.7.7"/>
    </reaction>
</comment>
<dbReference type="RefSeq" id="WP_245854664.1">
    <property type="nucleotide sequence ID" value="NZ_PDJH01000001.1"/>
</dbReference>
<organism evidence="6 7">
    <name type="scientific">Flavimobilis soli</name>
    <dbReference type="NCBI Taxonomy" id="442709"/>
    <lineage>
        <taxon>Bacteria</taxon>
        <taxon>Bacillati</taxon>
        <taxon>Actinomycetota</taxon>
        <taxon>Actinomycetes</taxon>
        <taxon>Micrococcales</taxon>
        <taxon>Jonesiaceae</taxon>
        <taxon>Flavimobilis</taxon>
    </lineage>
</organism>
<dbReference type="EC" id="2.7.7.7" evidence="1"/>
<accession>A0A2A9EEB5</accession>
<dbReference type="SUPFAM" id="SSF56672">
    <property type="entry name" value="DNA/RNA polymerases"/>
    <property type="match status" value="1"/>
</dbReference>
<name>A0A2A9EEB5_9MICO</name>
<sequence length="562" mass="60451">MHIVVEQAGTPDGAPVVLTTVTADGEVVARRDVAARDLPDVVRTEAADVRWTWTDTSLVLPPLLAAGVHVARSHDLRLCHRILREALVTASSRLAHRPRDGWDEPAPLAPPARQDALFDAADLGPAVAPLDPVAELRDQLDAVDSAGDRAGRLRLLLAAESAGALAAAEMTYAGLPWRPDVHDALLADLLGPRPPEGFRPARLEALAEVLRRELDDPSLNPDSPVDVLRSLRRAGLPATSTRSWELKQIDHPAVAPLLEYKKLARLWTANGWHWLDSWVRDGRFRPVYVVGGVVTGRWASDGGGALQLPRQVRDAVRPDPGWRFVVADAAQLEPRILAAVSGDEAMAVAGRAADMYEGIVATGAVETRTHAKYGMLGAMYGGTQGVSGQVLPQLRRAFPAAIGLVERAAEVGERGGQVTTWLGRTSPRPDGAGAAPLREGEERERPADAGSEAARARAFGRFTRNFVVQGTAAEWALCWLALLRERLHALRPGAPLVERPHLVFFLHDEVIVHAPAELADDVAHALRECAAEAGRLLFPASPDDVEFALSVAVVDSYADAKD</sequence>
<dbReference type="InterPro" id="IPR002298">
    <property type="entry name" value="DNA_polymerase_A"/>
</dbReference>
<dbReference type="GO" id="GO:0006302">
    <property type="term" value="P:double-strand break repair"/>
    <property type="evidence" value="ECO:0007669"/>
    <property type="project" value="TreeGrafter"/>
</dbReference>
<gene>
    <name evidence="6" type="ORF">ATL41_1287</name>
</gene>
<dbReference type="PANTHER" id="PTHR10133">
    <property type="entry name" value="DNA POLYMERASE I"/>
    <property type="match status" value="1"/>
</dbReference>
<dbReference type="NCBIfam" id="NF011538">
    <property type="entry name" value="PRK14975.1-1"/>
    <property type="match status" value="1"/>
</dbReference>